<accession>A0AAV8HEH6</accession>
<evidence type="ECO:0000259" key="2">
    <source>
        <dbReference type="Pfam" id="PF13962"/>
    </source>
</evidence>
<keyword evidence="1" id="KW-1133">Transmembrane helix</keyword>
<feature type="transmembrane region" description="Helical" evidence="1">
    <location>
        <begin position="39"/>
        <end position="57"/>
    </location>
</feature>
<dbReference type="Pfam" id="PF13962">
    <property type="entry name" value="PGG"/>
    <property type="match status" value="1"/>
</dbReference>
<reference evidence="3" key="1">
    <citation type="submission" date="2022-08" db="EMBL/GenBank/DDBJ databases">
        <authorList>
            <person name="Marques A."/>
        </authorList>
    </citation>
    <scope>NUCLEOTIDE SEQUENCE</scope>
    <source>
        <strain evidence="3">RhyPub2mFocal</strain>
        <tissue evidence="3">Leaves</tissue>
    </source>
</reference>
<dbReference type="PANTHER" id="PTHR24177">
    <property type="entry name" value="CASKIN"/>
    <property type="match status" value="1"/>
</dbReference>
<keyword evidence="4" id="KW-1185">Reference proteome</keyword>
<evidence type="ECO:0000256" key="1">
    <source>
        <dbReference type="SAM" id="Phobius"/>
    </source>
</evidence>
<feature type="transmembrane region" description="Helical" evidence="1">
    <location>
        <begin position="96"/>
        <end position="116"/>
    </location>
</feature>
<dbReference type="EMBL" id="JAMFTS010000001">
    <property type="protein sequence ID" value="KAJ4815849.1"/>
    <property type="molecule type" value="Genomic_DNA"/>
</dbReference>
<evidence type="ECO:0000313" key="4">
    <source>
        <dbReference type="Proteomes" id="UP001140206"/>
    </source>
</evidence>
<dbReference type="AlphaFoldDB" id="A0AAV8HEH6"/>
<protein>
    <submittedName>
        <fullName evidence="3">Ankyrin repeat family protein</fullName>
    </submittedName>
</protein>
<keyword evidence="1" id="KW-0472">Membrane</keyword>
<feature type="transmembrane region" description="Helical" evidence="1">
    <location>
        <begin position="128"/>
        <end position="147"/>
    </location>
</feature>
<gene>
    <name evidence="3" type="ORF">LUZ62_028415</name>
</gene>
<keyword evidence="1" id="KW-0812">Transmembrane</keyword>
<feature type="transmembrane region" description="Helical" evidence="1">
    <location>
        <begin position="159"/>
        <end position="181"/>
    </location>
</feature>
<sequence length="201" mass="22556">MAMQPNGNGQMYFDSSIPNTPQHHHGCCRKQTWFEEMRGWIMVVAVLIASVTYASGLNPPGGFWQEDLLPDNKDGLPSHVAGVSILHDKYNTRFTIFFYANATAFMTSLVVIILLMNEKFYNNNIKVLILNISLVVGLMSLMIAYAAGSTRRFTTSLYVIALAGGVMVFVLYSANVMHALFGRHHNNYSRREIEAQNTNQN</sequence>
<dbReference type="GO" id="GO:0016020">
    <property type="term" value="C:membrane"/>
    <property type="evidence" value="ECO:0007669"/>
    <property type="project" value="TreeGrafter"/>
</dbReference>
<evidence type="ECO:0000313" key="3">
    <source>
        <dbReference type="EMBL" id="KAJ4815849.1"/>
    </source>
</evidence>
<feature type="domain" description="PGG" evidence="2">
    <location>
        <begin position="32"/>
        <end position="151"/>
    </location>
</feature>
<dbReference type="PANTHER" id="PTHR24177:SF412">
    <property type="entry name" value="OS06G0285941 PROTEIN"/>
    <property type="match status" value="1"/>
</dbReference>
<dbReference type="InterPro" id="IPR026961">
    <property type="entry name" value="PGG_dom"/>
</dbReference>
<organism evidence="3 4">
    <name type="scientific">Rhynchospora pubera</name>
    <dbReference type="NCBI Taxonomy" id="906938"/>
    <lineage>
        <taxon>Eukaryota</taxon>
        <taxon>Viridiplantae</taxon>
        <taxon>Streptophyta</taxon>
        <taxon>Embryophyta</taxon>
        <taxon>Tracheophyta</taxon>
        <taxon>Spermatophyta</taxon>
        <taxon>Magnoliopsida</taxon>
        <taxon>Liliopsida</taxon>
        <taxon>Poales</taxon>
        <taxon>Cyperaceae</taxon>
        <taxon>Cyperoideae</taxon>
        <taxon>Rhynchosporeae</taxon>
        <taxon>Rhynchospora</taxon>
    </lineage>
</organism>
<dbReference type="Proteomes" id="UP001140206">
    <property type="component" value="Chromosome 1"/>
</dbReference>
<name>A0AAV8HEH6_9POAL</name>
<proteinExistence type="predicted"/>
<comment type="caution">
    <text evidence="3">The sequence shown here is derived from an EMBL/GenBank/DDBJ whole genome shotgun (WGS) entry which is preliminary data.</text>
</comment>